<feature type="compositionally biased region" description="Low complexity" evidence="1">
    <location>
        <begin position="127"/>
        <end position="189"/>
    </location>
</feature>
<organism evidence="4 5">
    <name type="scientific">Mycobacterium kiyosense</name>
    <dbReference type="NCBI Taxonomy" id="2871094"/>
    <lineage>
        <taxon>Bacteria</taxon>
        <taxon>Bacillati</taxon>
        <taxon>Actinomycetota</taxon>
        <taxon>Actinomycetes</taxon>
        <taxon>Mycobacteriales</taxon>
        <taxon>Mycobacteriaceae</taxon>
        <taxon>Mycobacterium</taxon>
    </lineage>
</organism>
<evidence type="ECO:0000256" key="1">
    <source>
        <dbReference type="SAM" id="MobiDB-lite"/>
    </source>
</evidence>
<dbReference type="InterPro" id="IPR015943">
    <property type="entry name" value="WD40/YVTN_repeat-like_dom_sf"/>
</dbReference>
<dbReference type="SUPFAM" id="SSF140459">
    <property type="entry name" value="PE/PPE dimer-like"/>
    <property type="match status" value="1"/>
</dbReference>
<dbReference type="Gene3D" id="2.130.10.10">
    <property type="entry name" value="YVTN repeat-like/Quinoprotein amine dehydrogenase"/>
    <property type="match status" value="3"/>
</dbReference>
<dbReference type="EMBL" id="BRXE01000009">
    <property type="protein sequence ID" value="GLB82184.1"/>
    <property type="molecule type" value="Genomic_DNA"/>
</dbReference>
<dbReference type="NCBIfam" id="TIGR02276">
    <property type="entry name" value="beta_rpt_yvtn"/>
    <property type="match status" value="1"/>
</dbReference>
<dbReference type="Proteomes" id="UP001165663">
    <property type="component" value="Unassembled WGS sequence"/>
</dbReference>
<feature type="compositionally biased region" description="Pro residues" evidence="1">
    <location>
        <begin position="585"/>
        <end position="596"/>
    </location>
</feature>
<dbReference type="GeneID" id="83631316"/>
<evidence type="ECO:0000313" key="3">
    <source>
        <dbReference type="EMBL" id="GLB82184.1"/>
    </source>
</evidence>
<comment type="caution">
    <text evidence="4">The sequence shown here is derived from an EMBL/GenBank/DDBJ whole genome shotgun (WGS) entry which is preliminary data.</text>
</comment>
<feature type="region of interest" description="Disordered" evidence="1">
    <location>
        <begin position="127"/>
        <end position="204"/>
    </location>
</feature>
<dbReference type="Pfam" id="PF02239">
    <property type="entry name" value="Cytochrom_D1"/>
    <property type="match status" value="1"/>
</dbReference>
<dbReference type="InterPro" id="IPR038332">
    <property type="entry name" value="PPE_sf"/>
</dbReference>
<dbReference type="Proteomes" id="UP001064782">
    <property type="component" value="Unassembled WGS sequence"/>
</dbReference>
<feature type="region of interest" description="Disordered" evidence="1">
    <location>
        <begin position="575"/>
        <end position="596"/>
    </location>
</feature>
<dbReference type="SUPFAM" id="SSF51004">
    <property type="entry name" value="C-terminal (heme d1) domain of cytochrome cd1-nitrite reductase"/>
    <property type="match status" value="1"/>
</dbReference>
<dbReference type="EMBL" id="BRZI01000034">
    <property type="protein sequence ID" value="GLD31989.1"/>
    <property type="molecule type" value="Genomic_DNA"/>
</dbReference>
<dbReference type="RefSeq" id="WP_236977718.1">
    <property type="nucleotide sequence ID" value="NZ_BRXE01000009.1"/>
</dbReference>
<accession>A0A9P3QAH3</accession>
<dbReference type="InterPro" id="IPR051200">
    <property type="entry name" value="Host-pathogen_enzymatic-act"/>
</dbReference>
<dbReference type="InterPro" id="IPR011048">
    <property type="entry name" value="Haem_d1_sf"/>
</dbReference>
<dbReference type="PANTHER" id="PTHR47197:SF3">
    <property type="entry name" value="DIHYDRO-HEME D1 DEHYDROGENASE"/>
    <property type="match status" value="1"/>
</dbReference>
<evidence type="ECO:0000313" key="5">
    <source>
        <dbReference type="Proteomes" id="UP001064782"/>
    </source>
</evidence>
<dbReference type="InterPro" id="IPR011044">
    <property type="entry name" value="Quino_amine_DH_bsu"/>
</dbReference>
<dbReference type="AlphaFoldDB" id="A0A9P3QAH3"/>
<dbReference type="PANTHER" id="PTHR47197">
    <property type="entry name" value="PROTEIN NIRF"/>
    <property type="match status" value="1"/>
</dbReference>
<sequence length="751" mass="75478">MSFVGVVPAVVGISASQVADIGTAVNQARALAAIPTTEIAAAAQDEVSAAIASLFAGHGQQYQFLSQQVAALQSDFAQVLHSSAGVYAAAEASNASLVDAVTQNLISAINTPAELLLGHPLIKTGPTGAAKPQAAQASAAVNGSDTNSTNSGTQTSTSTGQTPTLASATTGQSGTTSGTGSTGGSAAAGSGTGGAAAGSSTTSATQNPVVATVPVDGATEGIVASPNGRYVYVANYDAGTVSVIDTTTKAVTATLPVGINPREIIVSPDGSHVYVSGAVISDSPGYQPTGVVSINTATNAVGSPAMTNYTVDPVMAITPDGNHLYLMEDTNNNVLVLNTATNTFAPNPILANSPFDMVMTPDGKSLYVSTRNYGELTVINTATDTASGIGLGPGYTEPSYLAMSPDGAHVYVETASSAFGITTIDTATNAVVGTPAPISNAYNGFATLTISPDGHYIYVPDPNLGTVTVFDTATNSAGTPITIGDGNFASVSRWGTTVSSDGHYVFIPGPGGINVLDTATNALASPIPVDWGQTGLAGGGGPHLGVTMPNGLIYLSEGLGTNHIAVIDPAVVSSNSSTGGTGGTTPPPTTNPSPTPPNILTLTEQLFVDGRHFLESQIGTRLSLLTNILSPYSGDVQSLINSLGIAFDPSLSPADKIVAATHGLTDVLGGVVKNVADHSAVGYLTGVAIQQTGDVANLVAQNVQNGNFTVQTFTNTVDYTVHHPAEAIRAAEDAVANYVPKLISNLLPKPK</sequence>
<gene>
    <name evidence="4" type="ORF">Mkiyose1413_38720</name>
    <name evidence="3" type="ORF">SRL2020028_14400</name>
</gene>
<dbReference type="Pfam" id="PF00934">
    <property type="entry name" value="PE"/>
    <property type="match status" value="1"/>
</dbReference>
<dbReference type="Gene3D" id="1.10.287.850">
    <property type="entry name" value="HP0062-like domain"/>
    <property type="match status" value="1"/>
</dbReference>
<keyword evidence="5" id="KW-1185">Reference proteome</keyword>
<reference evidence="4" key="1">
    <citation type="submission" date="2022-08" db="EMBL/GenBank/DDBJ databases">
        <title>Mycobacterium kiyosense sp. nov., scotochromogenic slow-glowing species isolated from respiratory specimens.</title>
        <authorList>
            <person name="Fukano H."/>
            <person name="Kazumi Y."/>
            <person name="Sakagami N."/>
            <person name="Ato M."/>
            <person name="Mitarai S."/>
            <person name="Hoshino Y."/>
        </authorList>
    </citation>
    <scope>NUCLEOTIDE SEQUENCE</scope>
    <source>
        <strain evidence="4">1413</strain>
        <strain evidence="3">SRL2020-028</strain>
    </source>
</reference>
<protein>
    <recommendedName>
        <fullName evidence="2">PE domain-containing protein</fullName>
    </recommendedName>
</protein>
<feature type="domain" description="PE" evidence="2">
    <location>
        <begin position="4"/>
        <end position="94"/>
    </location>
</feature>
<dbReference type="InterPro" id="IPR011964">
    <property type="entry name" value="YVTN_b-propeller_repeat"/>
</dbReference>
<evidence type="ECO:0000313" key="4">
    <source>
        <dbReference type="EMBL" id="GLD31989.1"/>
    </source>
</evidence>
<proteinExistence type="predicted"/>
<dbReference type="InterPro" id="IPR000084">
    <property type="entry name" value="PE-PGRS_N"/>
</dbReference>
<evidence type="ECO:0000259" key="2">
    <source>
        <dbReference type="Pfam" id="PF00934"/>
    </source>
</evidence>
<dbReference type="SUPFAM" id="SSF50969">
    <property type="entry name" value="YVTN repeat-like/Quinoprotein amine dehydrogenase"/>
    <property type="match status" value="1"/>
</dbReference>
<name>A0A9P3QAH3_9MYCO</name>